<reference evidence="7" key="2">
    <citation type="journal article" date="2021" name="Genome Biol. Evol.">
        <title>Developing a high-quality reference genome for a parasitic bivalve with doubly uniparental inheritance (Bivalvia: Unionida).</title>
        <authorList>
            <person name="Smith C.H."/>
        </authorList>
    </citation>
    <scope>NUCLEOTIDE SEQUENCE</scope>
    <source>
        <strain evidence="7">CHS0354</strain>
        <tissue evidence="7">Mantle</tissue>
    </source>
</reference>
<feature type="coiled-coil region" evidence="5">
    <location>
        <begin position="204"/>
        <end position="257"/>
    </location>
</feature>
<keyword evidence="2 4" id="KW-0863">Zinc-finger</keyword>
<evidence type="ECO:0000313" key="7">
    <source>
        <dbReference type="EMBL" id="KAK3604112.1"/>
    </source>
</evidence>
<dbReference type="PROSITE" id="PS50089">
    <property type="entry name" value="ZF_RING_2"/>
    <property type="match status" value="1"/>
</dbReference>
<accession>A0AAE0W8A7</accession>
<dbReference type="Gene3D" id="4.10.830.40">
    <property type="match status" value="1"/>
</dbReference>
<reference evidence="7" key="3">
    <citation type="submission" date="2023-05" db="EMBL/GenBank/DDBJ databases">
        <authorList>
            <person name="Smith C.H."/>
        </authorList>
    </citation>
    <scope>NUCLEOTIDE SEQUENCE</scope>
    <source>
        <strain evidence="7">CHS0354</strain>
        <tissue evidence="7">Mantle</tissue>
    </source>
</reference>
<dbReference type="SUPFAM" id="SSF57850">
    <property type="entry name" value="RING/U-box"/>
    <property type="match status" value="1"/>
</dbReference>
<dbReference type="InterPro" id="IPR017907">
    <property type="entry name" value="Znf_RING_CS"/>
</dbReference>
<evidence type="ECO:0000256" key="4">
    <source>
        <dbReference type="PROSITE-ProRule" id="PRU00175"/>
    </source>
</evidence>
<evidence type="ECO:0000313" key="8">
    <source>
        <dbReference type="Proteomes" id="UP001195483"/>
    </source>
</evidence>
<evidence type="ECO:0000256" key="5">
    <source>
        <dbReference type="SAM" id="Coils"/>
    </source>
</evidence>
<dbReference type="PANTHER" id="PTHR25462">
    <property type="entry name" value="BONUS, ISOFORM C-RELATED"/>
    <property type="match status" value="1"/>
</dbReference>
<evidence type="ECO:0000256" key="1">
    <source>
        <dbReference type="ARBA" id="ARBA00022723"/>
    </source>
</evidence>
<dbReference type="Pfam" id="PF13445">
    <property type="entry name" value="zf-RING_UBOX"/>
    <property type="match status" value="1"/>
</dbReference>
<dbReference type="InterPro" id="IPR013083">
    <property type="entry name" value="Znf_RING/FYVE/PHD"/>
</dbReference>
<dbReference type="SUPFAM" id="SSF57845">
    <property type="entry name" value="B-box zinc-binding domain"/>
    <property type="match status" value="1"/>
</dbReference>
<dbReference type="SMART" id="SM00184">
    <property type="entry name" value="RING"/>
    <property type="match status" value="1"/>
</dbReference>
<organism evidence="7 8">
    <name type="scientific">Potamilus streckersoni</name>
    <dbReference type="NCBI Taxonomy" id="2493646"/>
    <lineage>
        <taxon>Eukaryota</taxon>
        <taxon>Metazoa</taxon>
        <taxon>Spiralia</taxon>
        <taxon>Lophotrochozoa</taxon>
        <taxon>Mollusca</taxon>
        <taxon>Bivalvia</taxon>
        <taxon>Autobranchia</taxon>
        <taxon>Heteroconchia</taxon>
        <taxon>Palaeoheterodonta</taxon>
        <taxon>Unionida</taxon>
        <taxon>Unionoidea</taxon>
        <taxon>Unionidae</taxon>
        <taxon>Ambleminae</taxon>
        <taxon>Lampsilini</taxon>
        <taxon>Potamilus</taxon>
    </lineage>
</organism>
<keyword evidence="3" id="KW-0862">Zinc</keyword>
<dbReference type="AlphaFoldDB" id="A0AAE0W8A7"/>
<dbReference type="GO" id="GO:0061630">
    <property type="term" value="F:ubiquitin protein ligase activity"/>
    <property type="evidence" value="ECO:0007669"/>
    <property type="project" value="TreeGrafter"/>
</dbReference>
<gene>
    <name evidence="7" type="ORF">CHS0354_025817</name>
</gene>
<dbReference type="InterPro" id="IPR001841">
    <property type="entry name" value="Znf_RING"/>
</dbReference>
<evidence type="ECO:0000259" key="6">
    <source>
        <dbReference type="PROSITE" id="PS50089"/>
    </source>
</evidence>
<comment type="caution">
    <text evidence="7">The sequence shown here is derived from an EMBL/GenBank/DDBJ whole genome shotgun (WGS) entry which is preliminary data.</text>
</comment>
<feature type="domain" description="RING-type" evidence="6">
    <location>
        <begin position="8"/>
        <end position="51"/>
    </location>
</feature>
<protein>
    <recommendedName>
        <fullName evidence="6">RING-type domain-containing protein</fullName>
    </recommendedName>
</protein>
<keyword evidence="1" id="KW-0479">Metal-binding</keyword>
<keyword evidence="5" id="KW-0175">Coiled coil</keyword>
<dbReference type="Gene3D" id="3.30.160.60">
    <property type="entry name" value="Classic Zinc Finger"/>
    <property type="match status" value="1"/>
</dbReference>
<keyword evidence="8" id="KW-1185">Reference proteome</keyword>
<dbReference type="Gene3D" id="3.30.40.10">
    <property type="entry name" value="Zinc/RING finger domain, C3HC4 (zinc finger)"/>
    <property type="match status" value="1"/>
</dbReference>
<reference evidence="7" key="1">
    <citation type="journal article" date="2021" name="Genome Biol. Evol.">
        <title>A High-Quality Reference Genome for a Parasitic Bivalve with Doubly Uniparental Inheritance (Bivalvia: Unionida).</title>
        <authorList>
            <person name="Smith C.H."/>
        </authorList>
    </citation>
    <scope>NUCLEOTIDE SEQUENCE</scope>
    <source>
        <strain evidence="7">CHS0354</strain>
    </source>
</reference>
<sequence>MAEGNPTCSICLKTFTNPVTIPCNHIFCSGCLKTYEEKNAREGSFACPLCNREVTVAPEVVSPVKKEDTDQRDASKDEICVKCDVCGPKLLATRRCLECEENYCQVCSVTHLKMKASRNHILYELGQLPPQENVSPHYREFCTKHTEEELKIVCKTCKNIPLCLHCKLSAHDNHTSRILAEEVAEIKKTLQKNLTLCAVRLEQLQIFTKEAEAFESKIDQCEQDEVMKINKQEQELISLLENKQLNIKQEAQKFKEKIKIIYLKIRRQNNLYKKQLANEFSNCVTMKDEAKKLTDTAKESQIAQRGFILTEDLLEESKQTSKIKLLGIQNKAFTPAGRQLQTLRLSMGDISTDIIKERKMNIFLKSCVEGQPMQLIEVKDDENISDLKKRVIDKYSLLPEMGLVLKLNGEELIERRVWVYGADKVTTNLVRCGIKNCSIIECFWNQFP</sequence>
<dbReference type="EMBL" id="JAEAOA010001542">
    <property type="protein sequence ID" value="KAK3604112.1"/>
    <property type="molecule type" value="Genomic_DNA"/>
</dbReference>
<dbReference type="CDD" id="cd19757">
    <property type="entry name" value="Bbox1"/>
    <property type="match status" value="1"/>
</dbReference>
<dbReference type="GO" id="GO:0008270">
    <property type="term" value="F:zinc ion binding"/>
    <property type="evidence" value="ECO:0007669"/>
    <property type="project" value="UniProtKB-KW"/>
</dbReference>
<dbReference type="InterPro" id="IPR047153">
    <property type="entry name" value="TRIM45/56/19-like"/>
</dbReference>
<proteinExistence type="predicted"/>
<evidence type="ECO:0000256" key="2">
    <source>
        <dbReference type="ARBA" id="ARBA00022771"/>
    </source>
</evidence>
<dbReference type="PROSITE" id="PS00518">
    <property type="entry name" value="ZF_RING_1"/>
    <property type="match status" value="1"/>
</dbReference>
<evidence type="ECO:0000256" key="3">
    <source>
        <dbReference type="ARBA" id="ARBA00022833"/>
    </source>
</evidence>
<name>A0AAE0W8A7_9BIVA</name>
<dbReference type="PANTHER" id="PTHR25462:SF296">
    <property type="entry name" value="MEIOTIC P26, ISOFORM F"/>
    <property type="match status" value="1"/>
</dbReference>
<dbReference type="InterPro" id="IPR027370">
    <property type="entry name" value="Znf-RING_euk"/>
</dbReference>
<dbReference type="Proteomes" id="UP001195483">
    <property type="component" value="Unassembled WGS sequence"/>
</dbReference>